<dbReference type="HOGENOM" id="CLU_2502808_0_0_1"/>
<name>D0N214_PHYIT</name>
<reference evidence="3" key="1">
    <citation type="journal article" date="2009" name="Nature">
        <title>Genome sequence and analysis of the Irish potato famine pathogen Phytophthora infestans.</title>
        <authorList>
            <consortium name="The Broad Institute Genome Sequencing Platform"/>
            <person name="Haas B.J."/>
            <person name="Kamoun S."/>
            <person name="Zody M.C."/>
            <person name="Jiang R.H."/>
            <person name="Handsaker R.E."/>
            <person name="Cano L.M."/>
            <person name="Grabherr M."/>
            <person name="Kodira C.D."/>
            <person name="Raffaele S."/>
            <person name="Torto-Alalibo T."/>
            <person name="Bozkurt T.O."/>
            <person name="Ah-Fong A.M."/>
            <person name="Alvarado L."/>
            <person name="Anderson V.L."/>
            <person name="Armstrong M.R."/>
            <person name="Avrova A."/>
            <person name="Baxter L."/>
            <person name="Beynon J."/>
            <person name="Boevink P.C."/>
            <person name="Bollmann S.R."/>
            <person name="Bos J.I."/>
            <person name="Bulone V."/>
            <person name="Cai G."/>
            <person name="Cakir C."/>
            <person name="Carrington J.C."/>
            <person name="Chawner M."/>
            <person name="Conti L."/>
            <person name="Costanzo S."/>
            <person name="Ewan R."/>
            <person name="Fahlgren N."/>
            <person name="Fischbach M.A."/>
            <person name="Fugelstad J."/>
            <person name="Gilroy E.M."/>
            <person name="Gnerre S."/>
            <person name="Green P.J."/>
            <person name="Grenville-Briggs L.J."/>
            <person name="Griffith J."/>
            <person name="Grunwald N.J."/>
            <person name="Horn K."/>
            <person name="Horner N.R."/>
            <person name="Hu C.H."/>
            <person name="Huitema E."/>
            <person name="Jeong D.H."/>
            <person name="Jones A.M."/>
            <person name="Jones J.D."/>
            <person name="Jones R.W."/>
            <person name="Karlsson E.K."/>
            <person name="Kunjeti S.G."/>
            <person name="Lamour K."/>
            <person name="Liu Z."/>
            <person name="Ma L."/>
            <person name="Maclean D."/>
            <person name="Chibucos M.C."/>
            <person name="McDonald H."/>
            <person name="McWalters J."/>
            <person name="Meijer H.J."/>
            <person name="Morgan W."/>
            <person name="Morris P.F."/>
            <person name="Munro C.A."/>
            <person name="O'Neill K."/>
            <person name="Ospina-Giraldo M."/>
            <person name="Pinzon A."/>
            <person name="Pritchard L."/>
            <person name="Ramsahoye B."/>
            <person name="Ren Q."/>
            <person name="Restrepo S."/>
            <person name="Roy S."/>
            <person name="Sadanandom A."/>
            <person name="Savidor A."/>
            <person name="Schornack S."/>
            <person name="Schwartz D.C."/>
            <person name="Schumann U.D."/>
            <person name="Schwessinger B."/>
            <person name="Seyer L."/>
            <person name="Sharpe T."/>
            <person name="Silvar C."/>
            <person name="Song J."/>
            <person name="Studholme D.J."/>
            <person name="Sykes S."/>
            <person name="Thines M."/>
            <person name="van de Vondervoort P.J."/>
            <person name="Phuntumart V."/>
            <person name="Wawra S."/>
            <person name="Weide R."/>
            <person name="Win J."/>
            <person name="Young C."/>
            <person name="Zhou S."/>
            <person name="Fry W."/>
            <person name="Meyers B.C."/>
            <person name="van West P."/>
            <person name="Ristaino J."/>
            <person name="Govers F."/>
            <person name="Birch P.R."/>
            <person name="Whisson S.C."/>
            <person name="Judelson H.S."/>
            <person name="Nusbaum C."/>
        </authorList>
    </citation>
    <scope>NUCLEOTIDE SEQUENCE [LARGE SCALE GENOMIC DNA]</scope>
    <source>
        <strain evidence="3">T30-4</strain>
    </source>
</reference>
<dbReference type="RefSeq" id="XP_002905502.1">
    <property type="nucleotide sequence ID" value="XM_002905456.1"/>
</dbReference>
<proteinExistence type="predicted"/>
<dbReference type="GeneID" id="9466179"/>
<organism evidence="2 3">
    <name type="scientific">Phytophthora infestans (strain T30-4)</name>
    <name type="common">Potato late blight agent</name>
    <dbReference type="NCBI Taxonomy" id="403677"/>
    <lineage>
        <taxon>Eukaryota</taxon>
        <taxon>Sar</taxon>
        <taxon>Stramenopiles</taxon>
        <taxon>Oomycota</taxon>
        <taxon>Peronosporomycetes</taxon>
        <taxon>Peronosporales</taxon>
        <taxon>Peronosporaceae</taxon>
        <taxon>Phytophthora</taxon>
    </lineage>
</organism>
<evidence type="ECO:0000313" key="2">
    <source>
        <dbReference type="EMBL" id="EEY68343.1"/>
    </source>
</evidence>
<dbReference type="AlphaFoldDB" id="D0N214"/>
<keyword evidence="3" id="KW-1185">Reference proteome</keyword>
<dbReference type="KEGG" id="pif:PITG_04782"/>
<feature type="region of interest" description="Disordered" evidence="1">
    <location>
        <begin position="1"/>
        <end position="20"/>
    </location>
</feature>
<sequence length="86" mass="9974">MSDDPWKPMRAQANSFNDRRRGVVSPDSLARYPKQYMKDWFSIGPSRGSFKMLQSKTSKGQPMYALCWADRKPKCIISNRVINASW</sequence>
<evidence type="ECO:0008006" key="4">
    <source>
        <dbReference type="Google" id="ProtNLM"/>
    </source>
</evidence>
<dbReference type="Proteomes" id="UP000006643">
    <property type="component" value="Unassembled WGS sequence"/>
</dbReference>
<dbReference type="OrthoDB" id="121467at2759"/>
<evidence type="ECO:0000313" key="3">
    <source>
        <dbReference type="Proteomes" id="UP000006643"/>
    </source>
</evidence>
<evidence type="ECO:0000256" key="1">
    <source>
        <dbReference type="SAM" id="MobiDB-lite"/>
    </source>
</evidence>
<dbReference type="VEuPathDB" id="FungiDB:PITG_04782"/>
<dbReference type="EMBL" id="DS028123">
    <property type="protein sequence ID" value="EEY68343.1"/>
    <property type="molecule type" value="Genomic_DNA"/>
</dbReference>
<protein>
    <recommendedName>
        <fullName evidence="4">PiggyBac transposable element-derived protein domain-containing protein</fullName>
    </recommendedName>
</protein>
<gene>
    <name evidence="2" type="ORF">PITG_04782</name>
</gene>
<dbReference type="InParanoid" id="D0N214"/>
<accession>D0N214</accession>